<protein>
    <submittedName>
        <fullName evidence="1">Uncharacterized protein</fullName>
    </submittedName>
</protein>
<keyword evidence="2" id="KW-1185">Reference proteome</keyword>
<dbReference type="AlphaFoldDB" id="A0A1R1YPX2"/>
<evidence type="ECO:0000313" key="2">
    <source>
        <dbReference type="Proteomes" id="UP000187429"/>
    </source>
</evidence>
<accession>A0A1R1YPX2</accession>
<dbReference type="EMBL" id="LSSM01000424">
    <property type="protein sequence ID" value="OMJ28952.1"/>
    <property type="molecule type" value="Genomic_DNA"/>
</dbReference>
<proteinExistence type="predicted"/>
<comment type="caution">
    <text evidence="1">The sequence shown here is derived from an EMBL/GenBank/DDBJ whole genome shotgun (WGS) entry which is preliminary data.</text>
</comment>
<name>A0A1R1YPX2_9FUNG</name>
<gene>
    <name evidence="1" type="ORF">AYI69_g1554</name>
</gene>
<feature type="non-terminal residue" evidence="1">
    <location>
        <position position="30"/>
    </location>
</feature>
<organism evidence="1 2">
    <name type="scientific">Smittium culicis</name>
    <dbReference type="NCBI Taxonomy" id="133412"/>
    <lineage>
        <taxon>Eukaryota</taxon>
        <taxon>Fungi</taxon>
        <taxon>Fungi incertae sedis</taxon>
        <taxon>Zoopagomycota</taxon>
        <taxon>Kickxellomycotina</taxon>
        <taxon>Harpellomycetes</taxon>
        <taxon>Harpellales</taxon>
        <taxon>Legeriomycetaceae</taxon>
        <taxon>Smittium</taxon>
    </lineage>
</organism>
<reference evidence="2" key="1">
    <citation type="submission" date="2017-01" db="EMBL/GenBank/DDBJ databases">
        <authorList>
            <person name="Wang Y."/>
            <person name="White M."/>
            <person name="Kvist S."/>
            <person name="Moncalvo J.-M."/>
        </authorList>
    </citation>
    <scope>NUCLEOTIDE SEQUENCE [LARGE SCALE GENOMIC DNA]</scope>
    <source>
        <strain evidence="2">ID-206-W2</strain>
    </source>
</reference>
<dbReference type="Proteomes" id="UP000187429">
    <property type="component" value="Unassembled WGS sequence"/>
</dbReference>
<evidence type="ECO:0000313" key="1">
    <source>
        <dbReference type="EMBL" id="OMJ28952.1"/>
    </source>
</evidence>
<sequence>MEGSWVWKIPVDDRLHAFREAWMLLSNDLW</sequence>